<evidence type="ECO:0000313" key="3">
    <source>
        <dbReference type="Proteomes" id="UP000294530"/>
    </source>
</evidence>
<evidence type="ECO:0000256" key="1">
    <source>
        <dbReference type="SAM" id="MobiDB-lite"/>
    </source>
</evidence>
<feature type="compositionally biased region" description="Basic and acidic residues" evidence="1">
    <location>
        <begin position="12"/>
        <end position="25"/>
    </location>
</feature>
<name>A0A976IBK3_BRELC</name>
<reference evidence="2 3" key="1">
    <citation type="journal article" date="2021" name="Genome Biol.">
        <title>AFLAP: assembly-free linkage analysis pipeline using k-mers from genome sequencing data.</title>
        <authorList>
            <person name="Fletcher K."/>
            <person name="Zhang L."/>
            <person name="Gil J."/>
            <person name="Han R."/>
            <person name="Cavanaugh K."/>
            <person name="Michelmore R."/>
        </authorList>
    </citation>
    <scope>NUCLEOTIDE SEQUENCE [LARGE SCALE GENOMIC DNA]</scope>
    <source>
        <strain evidence="2 3">SF5</strain>
    </source>
</reference>
<dbReference type="KEGG" id="blac:94345118"/>
<dbReference type="RefSeq" id="XP_067815078.1">
    <property type="nucleotide sequence ID" value="XM_067959447.1"/>
</dbReference>
<gene>
    <name evidence="2" type="ORF">CCR75_001343</name>
</gene>
<dbReference type="Proteomes" id="UP000294530">
    <property type="component" value="Unassembled WGS sequence"/>
</dbReference>
<organism evidence="2 3">
    <name type="scientific">Bremia lactucae</name>
    <name type="common">Lettuce downy mildew</name>
    <dbReference type="NCBI Taxonomy" id="4779"/>
    <lineage>
        <taxon>Eukaryota</taxon>
        <taxon>Sar</taxon>
        <taxon>Stramenopiles</taxon>
        <taxon>Oomycota</taxon>
        <taxon>Peronosporomycetes</taxon>
        <taxon>Peronosporales</taxon>
        <taxon>Peronosporaceae</taxon>
        <taxon>Bremia</taxon>
    </lineage>
</organism>
<dbReference type="EMBL" id="SHOA02000013">
    <property type="protein sequence ID" value="TDH65579.1"/>
    <property type="molecule type" value="Genomic_DNA"/>
</dbReference>
<dbReference type="GeneID" id="94345118"/>
<feature type="region of interest" description="Disordered" evidence="1">
    <location>
        <begin position="1"/>
        <end position="25"/>
    </location>
</feature>
<protein>
    <submittedName>
        <fullName evidence="2">Uncharacterized protein</fullName>
    </submittedName>
</protein>
<comment type="caution">
    <text evidence="2">The sequence shown here is derived from an EMBL/GenBank/DDBJ whole genome shotgun (WGS) entry which is preliminary data.</text>
</comment>
<keyword evidence="3" id="KW-1185">Reference proteome</keyword>
<dbReference type="AlphaFoldDB" id="A0A976IBK3"/>
<evidence type="ECO:0000313" key="2">
    <source>
        <dbReference type="EMBL" id="TDH65579.1"/>
    </source>
</evidence>
<accession>A0A976IBK3</accession>
<sequence>MDDDESFQGDQAQKEEESRGRQGKEIYLTVDEHKRRVDGLDRDKVGMLTSPVLMTKKRQERNKLLQICTQVLLRGRSPLPR</sequence>
<proteinExistence type="predicted"/>